<evidence type="ECO:0000313" key="1">
    <source>
        <dbReference type="EMBL" id="KAJ8408173.1"/>
    </source>
</evidence>
<keyword evidence="2" id="KW-1185">Reference proteome</keyword>
<organism evidence="1 2">
    <name type="scientific">Aldrovandia affinis</name>
    <dbReference type="NCBI Taxonomy" id="143900"/>
    <lineage>
        <taxon>Eukaryota</taxon>
        <taxon>Metazoa</taxon>
        <taxon>Chordata</taxon>
        <taxon>Craniata</taxon>
        <taxon>Vertebrata</taxon>
        <taxon>Euteleostomi</taxon>
        <taxon>Actinopterygii</taxon>
        <taxon>Neopterygii</taxon>
        <taxon>Teleostei</taxon>
        <taxon>Notacanthiformes</taxon>
        <taxon>Halosauridae</taxon>
        <taxon>Aldrovandia</taxon>
    </lineage>
</organism>
<comment type="caution">
    <text evidence="1">The sequence shown here is derived from an EMBL/GenBank/DDBJ whole genome shotgun (WGS) entry which is preliminary data.</text>
</comment>
<evidence type="ECO:0000313" key="2">
    <source>
        <dbReference type="Proteomes" id="UP001221898"/>
    </source>
</evidence>
<sequence>MIYRDEPDATFNCHSGETQTRPIKGFAPFSGLKDGEESAKLWHARRGIVGRRVMGLEGGEGVTRKRQASQTHRMQQFEKDTQHYLQVEILWLNGMTLDDLCHFTSSPSSDHREVWTMVHWGHDVETQHSRANETWVSPCPL</sequence>
<dbReference type="AlphaFoldDB" id="A0AAD7ST04"/>
<dbReference type="EMBL" id="JAINUG010000036">
    <property type="protein sequence ID" value="KAJ8408173.1"/>
    <property type="molecule type" value="Genomic_DNA"/>
</dbReference>
<name>A0AAD7ST04_9TELE</name>
<reference evidence="1" key="1">
    <citation type="journal article" date="2023" name="Science">
        <title>Genome structures resolve the early diversification of teleost fishes.</title>
        <authorList>
            <person name="Parey E."/>
            <person name="Louis A."/>
            <person name="Montfort J."/>
            <person name="Bouchez O."/>
            <person name="Roques C."/>
            <person name="Iampietro C."/>
            <person name="Lluch J."/>
            <person name="Castinel A."/>
            <person name="Donnadieu C."/>
            <person name="Desvignes T."/>
            <person name="Floi Bucao C."/>
            <person name="Jouanno E."/>
            <person name="Wen M."/>
            <person name="Mejri S."/>
            <person name="Dirks R."/>
            <person name="Jansen H."/>
            <person name="Henkel C."/>
            <person name="Chen W.J."/>
            <person name="Zahm M."/>
            <person name="Cabau C."/>
            <person name="Klopp C."/>
            <person name="Thompson A.W."/>
            <person name="Robinson-Rechavi M."/>
            <person name="Braasch I."/>
            <person name="Lecointre G."/>
            <person name="Bobe J."/>
            <person name="Postlethwait J.H."/>
            <person name="Berthelot C."/>
            <person name="Roest Crollius H."/>
            <person name="Guiguen Y."/>
        </authorList>
    </citation>
    <scope>NUCLEOTIDE SEQUENCE</scope>
    <source>
        <strain evidence="1">NC1722</strain>
    </source>
</reference>
<protein>
    <submittedName>
        <fullName evidence="1">Uncharacterized protein</fullName>
    </submittedName>
</protein>
<gene>
    <name evidence="1" type="ORF">AAFF_G00264010</name>
</gene>
<proteinExistence type="predicted"/>
<accession>A0AAD7ST04</accession>
<dbReference type="Proteomes" id="UP001221898">
    <property type="component" value="Unassembled WGS sequence"/>
</dbReference>